<evidence type="ECO:0000256" key="3">
    <source>
        <dbReference type="ARBA" id="ARBA00022840"/>
    </source>
</evidence>
<keyword evidence="3" id="KW-0067">ATP-binding</keyword>
<dbReference type="PROSITE" id="PS00297">
    <property type="entry name" value="HSP70_1"/>
    <property type="match status" value="1"/>
</dbReference>
<dbReference type="PANTHER" id="PTHR42749:SF1">
    <property type="entry name" value="CELL SHAPE-DETERMINING PROTEIN MREB"/>
    <property type="match status" value="1"/>
</dbReference>
<dbReference type="EMBL" id="JALJRB010000011">
    <property type="protein sequence ID" value="MCJ8501203.1"/>
    <property type="molecule type" value="Genomic_DNA"/>
</dbReference>
<dbReference type="InterPro" id="IPR013126">
    <property type="entry name" value="Hsp_70_fam"/>
</dbReference>
<keyword evidence="2" id="KW-0547">Nucleotide-binding</keyword>
<reference evidence="4" key="1">
    <citation type="submission" date="2022-04" db="EMBL/GenBank/DDBJ databases">
        <title>Desulfatitalea alkaliphila sp. nov., a novel anaerobic sulfate-reducing bacterium isolated from terrestrial mud volcano, Taman Peninsula, Russia.</title>
        <authorList>
            <person name="Khomyakova M.A."/>
            <person name="Merkel A.Y."/>
            <person name="Slobodkin A.I."/>
        </authorList>
    </citation>
    <scope>NUCLEOTIDE SEQUENCE</scope>
    <source>
        <strain evidence="4">M08but</strain>
    </source>
</reference>
<dbReference type="Pfam" id="PF00012">
    <property type="entry name" value="HSP70"/>
    <property type="match status" value="1"/>
</dbReference>
<evidence type="ECO:0000313" key="5">
    <source>
        <dbReference type="Proteomes" id="UP001165427"/>
    </source>
</evidence>
<gene>
    <name evidence="4" type="ORF">MRX98_11520</name>
</gene>
<organism evidence="4 5">
    <name type="scientific">Desulfatitalea alkaliphila</name>
    <dbReference type="NCBI Taxonomy" id="2929485"/>
    <lineage>
        <taxon>Bacteria</taxon>
        <taxon>Pseudomonadati</taxon>
        <taxon>Thermodesulfobacteriota</taxon>
        <taxon>Desulfobacteria</taxon>
        <taxon>Desulfobacterales</taxon>
        <taxon>Desulfosarcinaceae</taxon>
        <taxon>Desulfatitalea</taxon>
    </lineage>
</organism>
<dbReference type="Gene3D" id="3.30.420.40">
    <property type="match status" value="2"/>
</dbReference>
<protein>
    <submittedName>
        <fullName evidence="4">Hsp70 family protein</fullName>
    </submittedName>
</protein>
<dbReference type="InterPro" id="IPR043129">
    <property type="entry name" value="ATPase_NBD"/>
</dbReference>
<comment type="similarity">
    <text evidence="1">Belongs to the heat shock protein 70 family.</text>
</comment>
<evidence type="ECO:0000256" key="2">
    <source>
        <dbReference type="ARBA" id="ARBA00022741"/>
    </source>
</evidence>
<keyword evidence="5" id="KW-1185">Reference proteome</keyword>
<dbReference type="PANTHER" id="PTHR42749">
    <property type="entry name" value="CELL SHAPE-DETERMINING PROTEIN MREB"/>
    <property type="match status" value="1"/>
</dbReference>
<evidence type="ECO:0000313" key="4">
    <source>
        <dbReference type="EMBL" id="MCJ8501203.1"/>
    </source>
</evidence>
<accession>A0AA41R9E1</accession>
<dbReference type="GO" id="GO:0005524">
    <property type="term" value="F:ATP binding"/>
    <property type="evidence" value="ECO:0007669"/>
    <property type="project" value="UniProtKB-KW"/>
</dbReference>
<dbReference type="RefSeq" id="WP_246907860.1">
    <property type="nucleotide sequence ID" value="NZ_JALJRB010000011.1"/>
</dbReference>
<dbReference type="SUPFAM" id="SSF53067">
    <property type="entry name" value="Actin-like ATPase domain"/>
    <property type="match status" value="2"/>
</dbReference>
<comment type="caution">
    <text evidence="4">The sequence shown here is derived from an EMBL/GenBank/DDBJ whole genome shotgun (WGS) entry which is preliminary data.</text>
</comment>
<name>A0AA41R9E1_9BACT</name>
<proteinExistence type="inferred from homology"/>
<dbReference type="AlphaFoldDB" id="A0AA41R9E1"/>
<dbReference type="GO" id="GO:0140662">
    <property type="term" value="F:ATP-dependent protein folding chaperone"/>
    <property type="evidence" value="ECO:0007669"/>
    <property type="project" value="InterPro"/>
</dbReference>
<dbReference type="CDD" id="cd10170">
    <property type="entry name" value="ASKHA_NBD_HSP70"/>
    <property type="match status" value="1"/>
</dbReference>
<dbReference type="Proteomes" id="UP001165427">
    <property type="component" value="Unassembled WGS sequence"/>
</dbReference>
<evidence type="ECO:0000256" key="1">
    <source>
        <dbReference type="ARBA" id="ARBA00007381"/>
    </source>
</evidence>
<dbReference type="InterPro" id="IPR018181">
    <property type="entry name" value="Heat_shock_70_CS"/>
</dbReference>
<sequence length="606" mass="65541">MNTPRYIIGIDLGTTNSAVAYVPADTDRVEEASIRLLEIPQLVDAGVVASRPLLPSFVLLPTAQDVPRDALALPWDPNPGMAVGEFARRRGEEIPHRLIASAKSWLCNTLVDRKARILPWDEAAGGSPSATEGKMSPVEASAAILRHLRLAWNHVMARSPSGETQAHLAMENQAVFLTVPASFDPVARELTVAAAQMAGLPKVTLLEEPQAAFYAWIAHHAERWREVMAPGDLVLVCDVGGGTTDFSLIQVADDQGRLSLERVAVGNHLLIGGTNMDLTLAYALARQLAEGGTRLDSWQMNGLWQSCRTAKERLLSEPDLQRLPVTVLGRGSRLIGGTISTDLTRETAEHLLRDGFLPLCDREDRPQATKRAGIQEFGLAFEADPAITRHLAAFLDRAAADGRSAAPTAVLFNGGVMKSALFRQQILTALDRWSPSGTVREIDGADFDLAVARGAACYGLAKQGTGIRIRGGLGRAYYIGIAAAMPAVPGLPAPTKALCVAAFGMEEGTTAAIADREFVLRVGEPVVFDFLGSTTRKADAVGTVVEDWEEQIQPITTLETTLDGEPGQILPVTLELHVTEVGTLELWCVSKVDERRWKLEWNVRER</sequence>
<dbReference type="Gene3D" id="3.90.640.10">
    <property type="entry name" value="Actin, Chain A, domain 4"/>
    <property type="match status" value="1"/>
</dbReference>